<gene>
    <name evidence="1" type="ORF">SMTD_LOCUS19138</name>
</gene>
<dbReference type="InterPro" id="IPR048684">
    <property type="entry name" value="COG4_C"/>
</dbReference>
<dbReference type="Pfam" id="PF20662">
    <property type="entry name" value="COG4_C"/>
    <property type="match status" value="1"/>
</dbReference>
<evidence type="ECO:0000313" key="2">
    <source>
        <dbReference type="Proteomes" id="UP000269396"/>
    </source>
</evidence>
<accession>A0A183PXQ2</accession>
<dbReference type="Proteomes" id="UP000269396">
    <property type="component" value="Unassembled WGS sequence"/>
</dbReference>
<evidence type="ECO:0000313" key="1">
    <source>
        <dbReference type="EMBL" id="VDP78972.1"/>
    </source>
</evidence>
<dbReference type="STRING" id="31246.A0A183PXQ2"/>
<sequence>MIGPNALTRYHFLITLNSIEASQKDLLSLVNHLESELNLLYQNQEINSQKLNMCITELKVSISDQLQALLDSAFEYLSTSVIQSQVKTLLNVFKSLKYDLTEVRV</sequence>
<dbReference type="Gene3D" id="1.10.287.1060">
    <property type="entry name" value="ESAT-6-like"/>
    <property type="match status" value="1"/>
</dbReference>
<name>A0A183PXQ2_9TREM</name>
<dbReference type="EMBL" id="UZAL01041726">
    <property type="protein sequence ID" value="VDP78972.1"/>
    <property type="molecule type" value="Genomic_DNA"/>
</dbReference>
<dbReference type="AlphaFoldDB" id="A0A183PXQ2"/>
<proteinExistence type="predicted"/>
<reference evidence="1 2" key="1">
    <citation type="submission" date="2018-11" db="EMBL/GenBank/DDBJ databases">
        <authorList>
            <consortium name="Pathogen Informatics"/>
        </authorList>
    </citation>
    <scope>NUCLEOTIDE SEQUENCE [LARGE SCALE GENOMIC DNA]</scope>
    <source>
        <strain>Denwood</strain>
        <strain evidence="2">Zambia</strain>
    </source>
</reference>
<protein>
    <submittedName>
        <fullName evidence="1">Uncharacterized protein</fullName>
    </submittedName>
</protein>
<keyword evidence="2" id="KW-1185">Reference proteome</keyword>
<organism evidence="1 2">
    <name type="scientific">Schistosoma mattheei</name>
    <dbReference type="NCBI Taxonomy" id="31246"/>
    <lineage>
        <taxon>Eukaryota</taxon>
        <taxon>Metazoa</taxon>
        <taxon>Spiralia</taxon>
        <taxon>Lophotrochozoa</taxon>
        <taxon>Platyhelminthes</taxon>
        <taxon>Trematoda</taxon>
        <taxon>Digenea</taxon>
        <taxon>Strigeidida</taxon>
        <taxon>Schistosomatoidea</taxon>
        <taxon>Schistosomatidae</taxon>
        <taxon>Schistosoma</taxon>
    </lineage>
</organism>